<dbReference type="Gene3D" id="1.25.40.10">
    <property type="entry name" value="Tetratricopeptide repeat domain"/>
    <property type="match status" value="1"/>
</dbReference>
<reference evidence="5" key="1">
    <citation type="journal article" date="2023" name="Commun. Biol.">
        <title>Genome analysis of Parmales, the sister group of diatoms, reveals the evolutionary specialization of diatoms from phago-mixotrophs to photoautotrophs.</title>
        <authorList>
            <person name="Ban H."/>
            <person name="Sato S."/>
            <person name="Yoshikawa S."/>
            <person name="Yamada K."/>
            <person name="Nakamura Y."/>
            <person name="Ichinomiya M."/>
            <person name="Sato N."/>
            <person name="Blanc-Mathieu R."/>
            <person name="Endo H."/>
            <person name="Kuwata A."/>
            <person name="Ogata H."/>
        </authorList>
    </citation>
    <scope>NUCLEOTIDE SEQUENCE [LARGE SCALE GENOMIC DNA]</scope>
</reference>
<gene>
    <name evidence="4" type="ORF">TL16_g09972</name>
</gene>
<dbReference type="InterPro" id="IPR011990">
    <property type="entry name" value="TPR-like_helical_dom_sf"/>
</dbReference>
<dbReference type="PANTHER" id="PTHR45641">
    <property type="entry name" value="TETRATRICOPEPTIDE REPEAT PROTEIN (AFU_ORTHOLOGUE AFUA_6G03870)"/>
    <property type="match status" value="1"/>
</dbReference>
<dbReference type="Pfam" id="PF13374">
    <property type="entry name" value="TPR_10"/>
    <property type="match status" value="1"/>
</dbReference>
<dbReference type="SUPFAM" id="SSF48452">
    <property type="entry name" value="TPR-like"/>
    <property type="match status" value="1"/>
</dbReference>
<dbReference type="EMBL" id="BLQM01000346">
    <property type="protein sequence ID" value="GMH84605.1"/>
    <property type="molecule type" value="Genomic_DNA"/>
</dbReference>
<dbReference type="InterPro" id="IPR019734">
    <property type="entry name" value="TPR_rpt"/>
</dbReference>
<feature type="repeat" description="TPR" evidence="3">
    <location>
        <begin position="373"/>
        <end position="406"/>
    </location>
</feature>
<dbReference type="AlphaFoldDB" id="A0A9W7ENV4"/>
<evidence type="ECO:0000313" key="4">
    <source>
        <dbReference type="EMBL" id="GMH84605.1"/>
    </source>
</evidence>
<sequence>MSGLSTNYEDLDGDAKNRQARLALDVFMMLAGGDKAEPEDTTRMAIQMTSGGVEGYGDKLMSTTKTNLSKLTGMNNLKNKIDRIAGEVLRKVVEECGMEPDEYPLVEGERIVDHGFEYKTLTVVPLKERERAVEKIKDDYEGNFKCMLDLVRCSIIVKSETQLKAVMDKLLELGIVVRLKNRFANPLPTGIRDCLMNMKIGGHICEVQLHLSYIIKEKGAMHEHYNFFRDKFSGASASYTEIMKKVEALGLEGREENVEYGVSKLLKEGDLGKLRGLEDIVGKEKGFGGVKLDVVGLIMAAAMSDEERISKYRGLVKRMTTSLGEENAVAMETLHSLGVRLKKKGLYDEAREAYEKCLAGKMKVFGKKDERTLGTLNNLGNVYKKLGNYEKALEYYERTLKVKKRMSGKHHPRTLMTLGNLGELYRDATDSFKDLEKAEELLLQALKGRKHSSAMIIVKRNVCVKSIWCASK</sequence>
<evidence type="ECO:0000256" key="3">
    <source>
        <dbReference type="PROSITE-ProRule" id="PRU00339"/>
    </source>
</evidence>
<keyword evidence="2 3" id="KW-0802">TPR repeat</keyword>
<accession>A0A9W7ENV4</accession>
<dbReference type="SUPFAM" id="SSF81301">
    <property type="entry name" value="Nucleotidyltransferase"/>
    <property type="match status" value="1"/>
</dbReference>
<organism evidence="4 5">
    <name type="scientific">Triparma laevis f. inornata</name>
    <dbReference type="NCBI Taxonomy" id="1714386"/>
    <lineage>
        <taxon>Eukaryota</taxon>
        <taxon>Sar</taxon>
        <taxon>Stramenopiles</taxon>
        <taxon>Ochrophyta</taxon>
        <taxon>Bolidophyceae</taxon>
        <taxon>Parmales</taxon>
        <taxon>Triparmaceae</taxon>
        <taxon>Triparma</taxon>
    </lineage>
</organism>
<dbReference type="Pfam" id="PF13424">
    <property type="entry name" value="TPR_12"/>
    <property type="match status" value="1"/>
</dbReference>
<dbReference type="PROSITE" id="PS50005">
    <property type="entry name" value="TPR"/>
    <property type="match status" value="1"/>
</dbReference>
<evidence type="ECO:0000256" key="2">
    <source>
        <dbReference type="ARBA" id="ARBA00022803"/>
    </source>
</evidence>
<keyword evidence="1" id="KW-0677">Repeat</keyword>
<dbReference type="PANTHER" id="PTHR45641:SF19">
    <property type="entry name" value="NEPHROCYSTIN-3"/>
    <property type="match status" value="1"/>
</dbReference>
<dbReference type="Proteomes" id="UP001162640">
    <property type="component" value="Unassembled WGS sequence"/>
</dbReference>
<comment type="caution">
    <text evidence="4">The sequence shown here is derived from an EMBL/GenBank/DDBJ whole genome shotgun (WGS) entry which is preliminary data.</text>
</comment>
<proteinExistence type="predicted"/>
<dbReference type="PROSITE" id="PS50293">
    <property type="entry name" value="TPR_REGION"/>
    <property type="match status" value="1"/>
</dbReference>
<evidence type="ECO:0008006" key="6">
    <source>
        <dbReference type="Google" id="ProtNLM"/>
    </source>
</evidence>
<evidence type="ECO:0000313" key="5">
    <source>
        <dbReference type="Proteomes" id="UP001162640"/>
    </source>
</evidence>
<protein>
    <recommendedName>
        <fullName evidence="6">Kinesin light chain</fullName>
    </recommendedName>
</protein>
<dbReference type="SMART" id="SM00028">
    <property type="entry name" value="TPR"/>
    <property type="match status" value="2"/>
</dbReference>
<dbReference type="InterPro" id="IPR043519">
    <property type="entry name" value="NT_sf"/>
</dbReference>
<evidence type="ECO:0000256" key="1">
    <source>
        <dbReference type="ARBA" id="ARBA00022737"/>
    </source>
</evidence>
<name>A0A9W7ENV4_9STRA</name>